<gene>
    <name evidence="1" type="ORF">EPIR_3210</name>
</gene>
<organism evidence="1 2">
    <name type="scientific">Erwinia piriflorinigrans CFBP 5888</name>
    <dbReference type="NCBI Taxonomy" id="1161919"/>
    <lineage>
        <taxon>Bacteria</taxon>
        <taxon>Pseudomonadati</taxon>
        <taxon>Pseudomonadota</taxon>
        <taxon>Gammaproteobacteria</taxon>
        <taxon>Enterobacterales</taxon>
        <taxon>Erwiniaceae</taxon>
        <taxon>Erwinia</taxon>
    </lineage>
</organism>
<dbReference type="AlphaFoldDB" id="V5ZB26"/>
<proteinExistence type="predicted"/>
<comment type="caution">
    <text evidence="1">The sequence shown here is derived from an EMBL/GenBank/DDBJ whole genome shotgun (WGS) entry which is preliminary data.</text>
</comment>
<evidence type="ECO:0000313" key="2">
    <source>
        <dbReference type="Proteomes" id="UP000018217"/>
    </source>
</evidence>
<evidence type="ECO:0000313" key="1">
    <source>
        <dbReference type="EMBL" id="CCG88573.1"/>
    </source>
</evidence>
<protein>
    <submittedName>
        <fullName evidence="1">Uncharacterized protein</fullName>
    </submittedName>
</protein>
<keyword evidence="2" id="KW-1185">Reference proteome</keyword>
<name>V5ZB26_9GAMM</name>
<sequence>MALPCDEVFSAAPFVTSRNFPFPCQRISLYFPAQTSHAADMYWQQNIDNNSDF</sequence>
<reference evidence="1 2" key="1">
    <citation type="journal article" date="2013" name="Syst. Appl. Microbiol.">
        <title>Phylogenetic position and virulence apparatus of the pear flower necrosis pathogen Erwinia piriflorinigrans CFBP 5888T as assessed by comparative genomics.</title>
        <authorList>
            <person name="Smits T.H."/>
            <person name="Rezzonico F."/>
            <person name="Lopez M.M."/>
            <person name="Blom J."/>
            <person name="Goesmann A."/>
            <person name="Frey J.E."/>
            <person name="Duffy B."/>
        </authorList>
    </citation>
    <scope>NUCLEOTIDE SEQUENCE [LARGE SCALE GENOMIC DNA]</scope>
    <source>
        <strain evidence="2">CFBP5888</strain>
    </source>
</reference>
<dbReference type="EMBL" id="CAHS01000021">
    <property type="protein sequence ID" value="CCG88573.1"/>
    <property type="molecule type" value="Genomic_DNA"/>
</dbReference>
<dbReference type="Proteomes" id="UP000018217">
    <property type="component" value="Unassembled WGS sequence"/>
</dbReference>
<dbReference type="STRING" id="1161919.EPIR_3210"/>
<accession>V5ZB26</accession>